<proteinExistence type="predicted"/>
<dbReference type="EMBL" id="LFYR01000692">
    <property type="protein sequence ID" value="KMZ70978.1"/>
    <property type="molecule type" value="Genomic_DNA"/>
</dbReference>
<dbReference type="AlphaFoldDB" id="A0A0K9PPG9"/>
<dbReference type="Proteomes" id="UP000036987">
    <property type="component" value="Unassembled WGS sequence"/>
</dbReference>
<sequence length="310" mass="34493">MLLNGEWSADIGRMNNWKLTALETAKKRCSLTSEIVIRMIFEIQNVKKPVVSNVGKFSIYRCSATVGNVIKEFPRSLGHDVSWDDDTSSGSNIRIPVCADVLNYTNEAMRLAKAHAVQVNYRHSAQTLDINRLGDINDMVSSVGAYHKVYSDLMLETARITDDVKNLIPHDKRMESIPVPSCGQDEGQIPIIAQSVFDGKKLDTEETSDTPSSADVKIISFLKKDTGKNSTGKIPDEISGASVSASALLKRILKKWKDPKNTIEIIGNDDMCMQLLSANYMAAYRKLAKTMKKARTDLDNVDGQKKTDFW</sequence>
<accession>A0A0K9PPG9</accession>
<name>A0A0K9PPG9_ZOSMR</name>
<reference evidence="2" key="1">
    <citation type="journal article" date="2016" name="Nature">
        <title>The genome of the seagrass Zostera marina reveals angiosperm adaptation to the sea.</title>
        <authorList>
            <person name="Olsen J.L."/>
            <person name="Rouze P."/>
            <person name="Verhelst B."/>
            <person name="Lin Y.-C."/>
            <person name="Bayer T."/>
            <person name="Collen J."/>
            <person name="Dattolo E."/>
            <person name="De Paoli E."/>
            <person name="Dittami S."/>
            <person name="Maumus F."/>
            <person name="Michel G."/>
            <person name="Kersting A."/>
            <person name="Lauritano C."/>
            <person name="Lohaus R."/>
            <person name="Toepel M."/>
            <person name="Tonon T."/>
            <person name="Vanneste K."/>
            <person name="Amirebrahimi M."/>
            <person name="Brakel J."/>
            <person name="Bostroem C."/>
            <person name="Chovatia M."/>
            <person name="Grimwood J."/>
            <person name="Jenkins J.W."/>
            <person name="Jueterbock A."/>
            <person name="Mraz A."/>
            <person name="Stam W.T."/>
            <person name="Tice H."/>
            <person name="Bornberg-Bauer E."/>
            <person name="Green P.J."/>
            <person name="Pearson G.A."/>
            <person name="Procaccini G."/>
            <person name="Duarte C.M."/>
            <person name="Schmutz J."/>
            <person name="Reusch T.B.H."/>
            <person name="Van de Peer Y."/>
        </authorList>
    </citation>
    <scope>NUCLEOTIDE SEQUENCE [LARGE SCALE GENOMIC DNA]</scope>
    <source>
        <strain evidence="2">cv. Finnish</strain>
    </source>
</reference>
<evidence type="ECO:0000313" key="2">
    <source>
        <dbReference type="Proteomes" id="UP000036987"/>
    </source>
</evidence>
<comment type="caution">
    <text evidence="1">The sequence shown here is derived from an EMBL/GenBank/DDBJ whole genome shotgun (WGS) entry which is preliminary data.</text>
</comment>
<keyword evidence="2" id="KW-1185">Reference proteome</keyword>
<gene>
    <name evidence="1" type="ORF">ZOSMA_18G00730</name>
</gene>
<evidence type="ECO:0000313" key="1">
    <source>
        <dbReference type="EMBL" id="KMZ70978.1"/>
    </source>
</evidence>
<protein>
    <submittedName>
        <fullName evidence="1">Uncharacterized protein</fullName>
    </submittedName>
</protein>
<organism evidence="1 2">
    <name type="scientific">Zostera marina</name>
    <name type="common">Eelgrass</name>
    <dbReference type="NCBI Taxonomy" id="29655"/>
    <lineage>
        <taxon>Eukaryota</taxon>
        <taxon>Viridiplantae</taxon>
        <taxon>Streptophyta</taxon>
        <taxon>Embryophyta</taxon>
        <taxon>Tracheophyta</taxon>
        <taxon>Spermatophyta</taxon>
        <taxon>Magnoliopsida</taxon>
        <taxon>Liliopsida</taxon>
        <taxon>Zosteraceae</taxon>
        <taxon>Zostera</taxon>
    </lineage>
</organism>